<sequence length="163" mass="18383">MVNVFGYSKCYKCASQHLQLNWGHYMPMHADNERQIELKGVKCSSDNLPETGVNCNGPCMSINVTGNYKNSPAFFGTLRDCYSHHFKSPKHIINDRECHIEQISIKGKIYDAEYCYCNGDYCNGKSSAKASSRRALILASLSPTIYSSSSSLLSLFFIFVIFY</sequence>
<reference evidence="2" key="1">
    <citation type="submission" date="2022-11" db="UniProtKB">
        <authorList>
            <consortium name="WormBaseParasite"/>
        </authorList>
    </citation>
    <scope>IDENTIFICATION</scope>
</reference>
<protein>
    <submittedName>
        <fullName evidence="2">Protein quiver</fullName>
    </submittedName>
</protein>
<organism evidence="1 2">
    <name type="scientific">Panagrolaimus sp. PS1159</name>
    <dbReference type="NCBI Taxonomy" id="55785"/>
    <lineage>
        <taxon>Eukaryota</taxon>
        <taxon>Metazoa</taxon>
        <taxon>Ecdysozoa</taxon>
        <taxon>Nematoda</taxon>
        <taxon>Chromadorea</taxon>
        <taxon>Rhabditida</taxon>
        <taxon>Tylenchina</taxon>
        <taxon>Panagrolaimomorpha</taxon>
        <taxon>Panagrolaimoidea</taxon>
        <taxon>Panagrolaimidae</taxon>
        <taxon>Panagrolaimus</taxon>
    </lineage>
</organism>
<proteinExistence type="predicted"/>
<evidence type="ECO:0000313" key="1">
    <source>
        <dbReference type="Proteomes" id="UP000887580"/>
    </source>
</evidence>
<dbReference type="Proteomes" id="UP000887580">
    <property type="component" value="Unplaced"/>
</dbReference>
<evidence type="ECO:0000313" key="2">
    <source>
        <dbReference type="WBParaSite" id="PS1159_v2.g6050.t1"/>
    </source>
</evidence>
<dbReference type="WBParaSite" id="PS1159_v2.g6050.t1">
    <property type="protein sequence ID" value="PS1159_v2.g6050.t1"/>
    <property type="gene ID" value="PS1159_v2.g6050"/>
</dbReference>
<accession>A0AC35GK95</accession>
<name>A0AC35GK95_9BILA</name>